<dbReference type="GO" id="GO:0004930">
    <property type="term" value="F:G protein-coupled receptor activity"/>
    <property type="evidence" value="ECO:0007669"/>
    <property type="project" value="UniProtKB-KW"/>
</dbReference>
<keyword evidence="6 9" id="KW-0472">Membrane</keyword>
<reference evidence="11" key="1">
    <citation type="journal article" date="2020" name="BMC">
        <title>Leishmania infection induces a limited differential gene expression in the sand fly midgut.</title>
        <authorList>
            <person name="Coutinho-Abreu I.V."/>
            <person name="Serafim T.D."/>
            <person name="Meneses C."/>
            <person name="Kamhawi S."/>
            <person name="Oliveira F."/>
            <person name="Valenzuela J.G."/>
        </authorList>
    </citation>
    <scope>NUCLEOTIDE SEQUENCE</scope>
    <source>
        <strain evidence="11">Jacobina</strain>
        <tissue evidence="11">Midgut</tissue>
    </source>
</reference>
<accession>A0A7G3AA83</accession>
<feature type="transmembrane region" description="Helical" evidence="9">
    <location>
        <begin position="242"/>
        <end position="263"/>
    </location>
</feature>
<evidence type="ECO:0000256" key="1">
    <source>
        <dbReference type="ARBA" id="ARBA00004141"/>
    </source>
</evidence>
<evidence type="ECO:0000256" key="5">
    <source>
        <dbReference type="ARBA" id="ARBA00023040"/>
    </source>
</evidence>
<dbReference type="PANTHER" id="PTHR24235:SF12">
    <property type="entry name" value="G-PROTEIN COUPLED RECEPTORS FAMILY 1 PROFILE DOMAIN-CONTAINING PROTEIN"/>
    <property type="match status" value="1"/>
</dbReference>
<keyword evidence="8" id="KW-0807">Transducer</keyword>
<feature type="transmembrane region" description="Helical" evidence="9">
    <location>
        <begin position="66"/>
        <end position="85"/>
    </location>
</feature>
<name>A0A7G3AA83_LUTLO</name>
<comment type="subcellular location">
    <subcellularLocation>
        <location evidence="1">Membrane</location>
        <topology evidence="1">Multi-pass membrane protein</topology>
    </subcellularLocation>
</comment>
<comment type="similarity">
    <text evidence="2">Belongs to the G-protein coupled receptor 1 family.</text>
</comment>
<evidence type="ECO:0000313" key="11">
    <source>
        <dbReference type="EMBL" id="MBC1168925.1"/>
    </source>
</evidence>
<keyword evidence="3 9" id="KW-0812">Transmembrane</keyword>
<dbReference type="VEuPathDB" id="VectorBase:LLONM1_009748"/>
<proteinExistence type="inferred from homology"/>
<keyword evidence="5" id="KW-0297">G-protein coupled receptor</keyword>
<feature type="domain" description="G-protein coupled receptors family 1 profile" evidence="10">
    <location>
        <begin position="45"/>
        <end position="302"/>
    </location>
</feature>
<feature type="transmembrane region" description="Helical" evidence="9">
    <location>
        <begin position="283"/>
        <end position="304"/>
    </location>
</feature>
<dbReference type="SUPFAM" id="SSF81321">
    <property type="entry name" value="Family A G protein-coupled receptor-like"/>
    <property type="match status" value="1"/>
</dbReference>
<feature type="transmembrane region" description="Helical" evidence="9">
    <location>
        <begin position="105"/>
        <end position="124"/>
    </location>
</feature>
<sequence>MSLTDVNQDFSEFDFPREIWVIIAEWEVVVKVTTFIPVIIFGVIGNILMLSIIYRNRVLRTPTNILIANMAAADLATLLFCPAMFMVNDFFQNYELGEIGCKIEGFLLGAFLLTAVMNLVAVSYDRLTAIVLPQEARLTHRGAKIVLCLTWIFGFSLSLPLMIYRKYRMRIWRNFDEKWCTENTSVLPMYWHVLISGLVWLPLGVMMICYSAIFYKLDRYEAKVLKRETPISVSYKTKVAKMLFIVLITFIVLRGPFTALVFIRNQLLKESKINQISTSFQILWYTSHYLIFVNAALNPVIYGWKNDNFRKAFRQTPILRVFCKAPQKKKKKKKLRRQSINKCSTGRKFSERIDTCATRRKSTLTIFRPFVVRIEEDTENTKVGMLSTKIEPSEGSSGFIVSNMIINDAGDAPKKKDNTLNPENFI</sequence>
<dbReference type="SMART" id="SM01381">
    <property type="entry name" value="7TM_GPCR_Srsx"/>
    <property type="match status" value="1"/>
</dbReference>
<dbReference type="InterPro" id="IPR000276">
    <property type="entry name" value="GPCR_Rhodpsn"/>
</dbReference>
<evidence type="ECO:0000259" key="10">
    <source>
        <dbReference type="PROSITE" id="PS50262"/>
    </source>
</evidence>
<evidence type="ECO:0000256" key="3">
    <source>
        <dbReference type="ARBA" id="ARBA00022692"/>
    </source>
</evidence>
<dbReference type="AlphaFoldDB" id="A0A7G3AA83"/>
<keyword evidence="4 9" id="KW-1133">Transmembrane helix</keyword>
<dbReference type="PANTHER" id="PTHR24235">
    <property type="entry name" value="NEUROPEPTIDE Y RECEPTOR"/>
    <property type="match status" value="1"/>
</dbReference>
<dbReference type="EMBL" id="GITU01000222">
    <property type="protein sequence ID" value="MBC1168925.1"/>
    <property type="molecule type" value="Transcribed_RNA"/>
</dbReference>
<dbReference type="Pfam" id="PF00001">
    <property type="entry name" value="7tm_1"/>
    <property type="match status" value="1"/>
</dbReference>
<feature type="transmembrane region" description="Helical" evidence="9">
    <location>
        <begin position="35"/>
        <end position="54"/>
    </location>
</feature>
<organism evidence="11">
    <name type="scientific">Lutzomyia longipalpis</name>
    <name type="common">Sand fly</name>
    <dbReference type="NCBI Taxonomy" id="7200"/>
    <lineage>
        <taxon>Eukaryota</taxon>
        <taxon>Metazoa</taxon>
        <taxon>Ecdysozoa</taxon>
        <taxon>Arthropoda</taxon>
        <taxon>Hexapoda</taxon>
        <taxon>Insecta</taxon>
        <taxon>Pterygota</taxon>
        <taxon>Neoptera</taxon>
        <taxon>Endopterygota</taxon>
        <taxon>Diptera</taxon>
        <taxon>Nematocera</taxon>
        <taxon>Psychodoidea</taxon>
        <taxon>Psychodidae</taxon>
        <taxon>Lutzomyia</taxon>
        <taxon>Lutzomyia</taxon>
    </lineage>
</organism>
<protein>
    <submittedName>
        <fullName evidence="11">Putative 7 transmembrane receptor</fullName>
    </submittedName>
</protein>
<keyword evidence="7 11" id="KW-0675">Receptor</keyword>
<evidence type="ECO:0000256" key="6">
    <source>
        <dbReference type="ARBA" id="ARBA00023136"/>
    </source>
</evidence>
<dbReference type="Gene3D" id="1.20.1070.10">
    <property type="entry name" value="Rhodopsin 7-helix transmembrane proteins"/>
    <property type="match status" value="1"/>
</dbReference>
<evidence type="ECO:0000256" key="2">
    <source>
        <dbReference type="ARBA" id="ARBA00010663"/>
    </source>
</evidence>
<feature type="transmembrane region" description="Helical" evidence="9">
    <location>
        <begin position="145"/>
        <end position="164"/>
    </location>
</feature>
<evidence type="ECO:0000256" key="7">
    <source>
        <dbReference type="ARBA" id="ARBA00023170"/>
    </source>
</evidence>
<evidence type="ECO:0000256" key="9">
    <source>
        <dbReference type="SAM" id="Phobius"/>
    </source>
</evidence>
<dbReference type="InterPro" id="IPR017452">
    <property type="entry name" value="GPCR_Rhodpsn_7TM"/>
</dbReference>
<evidence type="ECO:0000256" key="4">
    <source>
        <dbReference type="ARBA" id="ARBA00022989"/>
    </source>
</evidence>
<evidence type="ECO:0000256" key="8">
    <source>
        <dbReference type="ARBA" id="ARBA00023224"/>
    </source>
</evidence>
<feature type="transmembrane region" description="Helical" evidence="9">
    <location>
        <begin position="189"/>
        <end position="217"/>
    </location>
</feature>
<dbReference type="GO" id="GO:0016020">
    <property type="term" value="C:membrane"/>
    <property type="evidence" value="ECO:0007669"/>
    <property type="project" value="UniProtKB-SubCell"/>
</dbReference>
<dbReference type="PRINTS" id="PR00237">
    <property type="entry name" value="GPCRRHODOPSN"/>
</dbReference>
<dbReference type="PROSITE" id="PS50262">
    <property type="entry name" value="G_PROTEIN_RECEP_F1_2"/>
    <property type="match status" value="1"/>
</dbReference>